<gene>
    <name evidence="3" type="ORF">LX83_005660</name>
</gene>
<sequence>MAVPRGRSGKHRKSTRSGQSSQSPGAQTQPPGATARRRGLSPRQWGLAATAATALLAPPAMFGTGVMDWVNLADSTALNAYPPGPGDILGLLRTKSAQDPELAANGSLPEVGQLSQELLDLAQNPPALAAGAADLPAGPLGIPGVVLDAYRRAEQRMAVDVPTCHLRWSLLAGIGRIESGHARGGRVDANGTTVQAILGPQLSGGPKFAAIRDTDGGRYDRDTAWDRAVGPMQFIPSTWARYASDGNGDGVQNPHNIYDASLAAGYYLCAGGGDLSDPAQRARAVFRYNHSDSYVRTVLVWADAYAAGVTPLPGDYGQAPGDLTNPGLPVSNGDPVAPAQPGTEVPAGTTQPTTTSQPGQTTSAPPSSTSSTSSTPSTTGSTPSTTTTPSTITTTITLPPSSSSSSSPSTSTSPSCPDPTDSSAPSTTPTGETTPSLPAPDDPCAPETSVSGSAVPSSSTQLPRTSSPVAS</sequence>
<dbReference type="InterPro" id="IPR023346">
    <property type="entry name" value="Lysozyme-like_dom_sf"/>
</dbReference>
<organism evidence="3 4">
    <name type="scientific">Goodfellowiella coeruleoviolacea</name>
    <dbReference type="NCBI Taxonomy" id="334858"/>
    <lineage>
        <taxon>Bacteria</taxon>
        <taxon>Bacillati</taxon>
        <taxon>Actinomycetota</taxon>
        <taxon>Actinomycetes</taxon>
        <taxon>Pseudonocardiales</taxon>
        <taxon>Pseudonocardiaceae</taxon>
        <taxon>Goodfellowiella</taxon>
    </lineage>
</organism>
<dbReference type="GO" id="GO:0008933">
    <property type="term" value="F:peptidoglycan lytic transglycosylase activity"/>
    <property type="evidence" value="ECO:0007669"/>
    <property type="project" value="TreeGrafter"/>
</dbReference>
<dbReference type="EMBL" id="JAMTCK010000015">
    <property type="protein sequence ID" value="MCP2168782.1"/>
    <property type="molecule type" value="Genomic_DNA"/>
</dbReference>
<dbReference type="GO" id="GO:0009253">
    <property type="term" value="P:peptidoglycan catabolic process"/>
    <property type="evidence" value="ECO:0007669"/>
    <property type="project" value="TreeGrafter"/>
</dbReference>
<feature type="region of interest" description="Disordered" evidence="1">
    <location>
        <begin position="317"/>
        <end position="471"/>
    </location>
</feature>
<feature type="domain" description="Transglycosylase SLT" evidence="2">
    <location>
        <begin position="222"/>
        <end position="270"/>
    </location>
</feature>
<dbReference type="Pfam" id="PF13406">
    <property type="entry name" value="SLT_2"/>
    <property type="match status" value="1"/>
</dbReference>
<protein>
    <submittedName>
        <fullName evidence="3">Transglycosylase SLT domain-containing protein</fullName>
    </submittedName>
</protein>
<dbReference type="Proteomes" id="UP001206128">
    <property type="component" value="Unassembled WGS sequence"/>
</dbReference>
<dbReference type="InterPro" id="IPR043426">
    <property type="entry name" value="MltB-like"/>
</dbReference>
<evidence type="ECO:0000259" key="2">
    <source>
        <dbReference type="Pfam" id="PF13406"/>
    </source>
</evidence>
<dbReference type="AlphaFoldDB" id="A0AAE3GIF0"/>
<evidence type="ECO:0000256" key="1">
    <source>
        <dbReference type="SAM" id="MobiDB-lite"/>
    </source>
</evidence>
<reference evidence="3" key="1">
    <citation type="submission" date="2022-06" db="EMBL/GenBank/DDBJ databases">
        <title>Genomic Encyclopedia of Archaeal and Bacterial Type Strains, Phase II (KMG-II): from individual species to whole genera.</title>
        <authorList>
            <person name="Goeker M."/>
        </authorList>
    </citation>
    <scope>NUCLEOTIDE SEQUENCE</scope>
    <source>
        <strain evidence="3">DSM 43935</strain>
    </source>
</reference>
<keyword evidence="4" id="KW-1185">Reference proteome</keyword>
<dbReference type="Gene3D" id="1.10.530.10">
    <property type="match status" value="1"/>
</dbReference>
<name>A0AAE3GIF0_9PSEU</name>
<dbReference type="PANTHER" id="PTHR30163:SF8">
    <property type="entry name" value="LYTIC MUREIN TRANSGLYCOSYLASE"/>
    <property type="match status" value="1"/>
</dbReference>
<dbReference type="CDD" id="cd13399">
    <property type="entry name" value="Slt35-like"/>
    <property type="match status" value="1"/>
</dbReference>
<feature type="compositionally biased region" description="Polar residues" evidence="1">
    <location>
        <begin position="16"/>
        <end position="31"/>
    </location>
</feature>
<feature type="compositionally biased region" description="Low complexity" evidence="1">
    <location>
        <begin position="449"/>
        <end position="459"/>
    </location>
</feature>
<dbReference type="SUPFAM" id="SSF53955">
    <property type="entry name" value="Lysozyme-like"/>
    <property type="match status" value="1"/>
</dbReference>
<accession>A0AAE3GIF0</accession>
<comment type="caution">
    <text evidence="3">The sequence shown here is derived from an EMBL/GenBank/DDBJ whole genome shotgun (WGS) entry which is preliminary data.</text>
</comment>
<evidence type="ECO:0000313" key="3">
    <source>
        <dbReference type="EMBL" id="MCP2168782.1"/>
    </source>
</evidence>
<feature type="compositionally biased region" description="Polar residues" evidence="1">
    <location>
        <begin position="460"/>
        <end position="471"/>
    </location>
</feature>
<dbReference type="RefSeq" id="WP_253776910.1">
    <property type="nucleotide sequence ID" value="NZ_JAMTCK010000015.1"/>
</dbReference>
<proteinExistence type="predicted"/>
<dbReference type="PANTHER" id="PTHR30163">
    <property type="entry name" value="MEMBRANE-BOUND LYTIC MUREIN TRANSGLYCOSYLASE B"/>
    <property type="match status" value="1"/>
</dbReference>
<feature type="compositionally biased region" description="Low complexity" evidence="1">
    <location>
        <begin position="349"/>
        <end position="436"/>
    </location>
</feature>
<evidence type="ECO:0000313" key="4">
    <source>
        <dbReference type="Proteomes" id="UP001206128"/>
    </source>
</evidence>
<feature type="region of interest" description="Disordered" evidence="1">
    <location>
        <begin position="1"/>
        <end position="41"/>
    </location>
</feature>
<dbReference type="InterPro" id="IPR031304">
    <property type="entry name" value="SLT_2"/>
</dbReference>